<dbReference type="Proteomes" id="UP000030758">
    <property type="component" value="Unassembled WGS sequence"/>
</dbReference>
<dbReference type="AlphaFoldDB" id="A0A085MZ31"/>
<evidence type="ECO:0000313" key="1">
    <source>
        <dbReference type="EMBL" id="KFD62477.1"/>
    </source>
</evidence>
<accession>A0A085MZ31</accession>
<reference evidence="1" key="1">
    <citation type="journal article" date="2014" name="Nat. Genet.">
        <title>Genome and transcriptome of the porcine whipworm Trichuris suis.</title>
        <authorList>
            <person name="Jex A.R."/>
            <person name="Nejsum P."/>
            <person name="Schwarz E.M."/>
            <person name="Hu L."/>
            <person name="Young N.D."/>
            <person name="Hall R.S."/>
            <person name="Korhonen P.K."/>
            <person name="Liao S."/>
            <person name="Thamsborg S."/>
            <person name="Xia J."/>
            <person name="Xu P."/>
            <person name="Wang S."/>
            <person name="Scheerlinck J.P."/>
            <person name="Hofmann A."/>
            <person name="Sternberg P.W."/>
            <person name="Wang J."/>
            <person name="Gasser R.B."/>
        </authorList>
    </citation>
    <scope>NUCLEOTIDE SEQUENCE [LARGE SCALE GENOMIC DNA]</scope>
    <source>
        <strain evidence="1">DCEP-RM93F</strain>
    </source>
</reference>
<protein>
    <submittedName>
        <fullName evidence="1">Uncharacterized protein</fullName>
    </submittedName>
</protein>
<dbReference type="EMBL" id="KL367594">
    <property type="protein sequence ID" value="KFD62477.1"/>
    <property type="molecule type" value="Genomic_DNA"/>
</dbReference>
<gene>
    <name evidence="1" type="ORF">M514_25327</name>
</gene>
<sequence>MISKGKVVEYHFRHSLELESCRYEIKHHPCPVFGVWVLPANKRLNGTKIHPLSFLITITINTEVEETMRLMSKALLLIVKVLIVRVKGLPSHRETDNNDWNA</sequence>
<name>A0A085MZ31_9BILA</name>
<proteinExistence type="predicted"/>
<organism evidence="1">
    <name type="scientific">Trichuris suis</name>
    <name type="common">pig whipworm</name>
    <dbReference type="NCBI Taxonomy" id="68888"/>
    <lineage>
        <taxon>Eukaryota</taxon>
        <taxon>Metazoa</taxon>
        <taxon>Ecdysozoa</taxon>
        <taxon>Nematoda</taxon>
        <taxon>Enoplea</taxon>
        <taxon>Dorylaimia</taxon>
        <taxon>Trichinellida</taxon>
        <taxon>Trichuridae</taxon>
        <taxon>Trichuris</taxon>
    </lineage>
</organism>